<evidence type="ECO:0000313" key="3">
    <source>
        <dbReference type="Proteomes" id="UP000712600"/>
    </source>
</evidence>
<feature type="transmembrane region" description="Helical" evidence="1">
    <location>
        <begin position="68"/>
        <end position="85"/>
    </location>
</feature>
<protein>
    <submittedName>
        <fullName evidence="2">Uncharacterized protein</fullName>
    </submittedName>
</protein>
<organism evidence="2 3">
    <name type="scientific">Brassica cretica</name>
    <name type="common">Mustard</name>
    <dbReference type="NCBI Taxonomy" id="69181"/>
    <lineage>
        <taxon>Eukaryota</taxon>
        <taxon>Viridiplantae</taxon>
        <taxon>Streptophyta</taxon>
        <taxon>Embryophyta</taxon>
        <taxon>Tracheophyta</taxon>
        <taxon>Spermatophyta</taxon>
        <taxon>Magnoliopsida</taxon>
        <taxon>eudicotyledons</taxon>
        <taxon>Gunneridae</taxon>
        <taxon>Pentapetalae</taxon>
        <taxon>rosids</taxon>
        <taxon>malvids</taxon>
        <taxon>Brassicales</taxon>
        <taxon>Brassicaceae</taxon>
        <taxon>Brassiceae</taxon>
        <taxon>Brassica</taxon>
    </lineage>
</organism>
<keyword evidence="1" id="KW-1133">Transmembrane helix</keyword>
<name>A0A8S9Q5D1_BRACR</name>
<reference evidence="2" key="1">
    <citation type="submission" date="2019-12" db="EMBL/GenBank/DDBJ databases">
        <title>Genome sequencing and annotation of Brassica cretica.</title>
        <authorList>
            <person name="Studholme D.J."/>
            <person name="Sarris P."/>
        </authorList>
    </citation>
    <scope>NUCLEOTIDE SEQUENCE</scope>
    <source>
        <strain evidence="2">PFS-109/04</strain>
        <tissue evidence="2">Leaf</tissue>
    </source>
</reference>
<evidence type="ECO:0000256" key="1">
    <source>
        <dbReference type="SAM" id="Phobius"/>
    </source>
</evidence>
<dbReference type="Proteomes" id="UP000712600">
    <property type="component" value="Unassembled WGS sequence"/>
</dbReference>
<keyword evidence="1" id="KW-0472">Membrane</keyword>
<dbReference type="AlphaFoldDB" id="A0A8S9Q5D1"/>
<dbReference type="EMBL" id="QGKX02001290">
    <property type="protein sequence ID" value="KAF3537849.1"/>
    <property type="molecule type" value="Genomic_DNA"/>
</dbReference>
<proteinExistence type="predicted"/>
<keyword evidence="1" id="KW-0812">Transmembrane</keyword>
<gene>
    <name evidence="2" type="ORF">F2Q69_00018858</name>
</gene>
<comment type="caution">
    <text evidence="2">The sequence shown here is derived from an EMBL/GenBank/DDBJ whole genome shotgun (WGS) entry which is preliminary data.</text>
</comment>
<feature type="non-terminal residue" evidence="2">
    <location>
        <position position="1"/>
    </location>
</feature>
<sequence length="86" mass="9524">FVVSLFRPSSFTRGNNATTSFITRYLSPQLKSSVLLTATFGSQSLSNGNERTSLLSCLFGLDNDLSQILYLATLCFFFFFCHSGAF</sequence>
<accession>A0A8S9Q5D1</accession>
<evidence type="ECO:0000313" key="2">
    <source>
        <dbReference type="EMBL" id="KAF3537849.1"/>
    </source>
</evidence>